<dbReference type="PROSITE" id="PS51257">
    <property type="entry name" value="PROKAR_LIPOPROTEIN"/>
    <property type="match status" value="1"/>
</dbReference>
<gene>
    <name evidence="2" type="ORF">Dform_00107</name>
</gene>
<protein>
    <recommendedName>
        <fullName evidence="4">Lipoprotein</fullName>
    </recommendedName>
</protein>
<keyword evidence="3" id="KW-1185">Reference proteome</keyword>
<keyword evidence="1" id="KW-0732">Signal</keyword>
<dbReference type="AlphaFoldDB" id="A0A1P8F4V6"/>
<dbReference type="RefSeq" id="WP_076003283.1">
    <property type="nucleotide sequence ID" value="NZ_CP018258.1"/>
</dbReference>
<sequence>MKSWLRRFPVFILVAAITVTLALGACTAKGPATEGFAIYLTKNDISPAMLPAMNYIGLADAPLISGDDVVSYNAETHEIRLSDQAFIKITQIEVPTAGKSFVVCVDKQIMYVGAFWTPISSQSFDGITIMKPLTTDPKTITVRLGYPIASFFKGYDQRSNPKIIDALEKAGKLAG</sequence>
<evidence type="ECO:0000313" key="3">
    <source>
        <dbReference type="Proteomes" id="UP000185934"/>
    </source>
</evidence>
<organism evidence="2 3">
    <name type="scientific">Dehalogenimonas formicexedens</name>
    <dbReference type="NCBI Taxonomy" id="1839801"/>
    <lineage>
        <taxon>Bacteria</taxon>
        <taxon>Bacillati</taxon>
        <taxon>Chloroflexota</taxon>
        <taxon>Dehalococcoidia</taxon>
        <taxon>Dehalococcoidales</taxon>
        <taxon>Dehalococcoidaceae</taxon>
        <taxon>Dehalogenimonas</taxon>
    </lineage>
</organism>
<evidence type="ECO:0000313" key="2">
    <source>
        <dbReference type="EMBL" id="APV43470.1"/>
    </source>
</evidence>
<dbReference type="Proteomes" id="UP000185934">
    <property type="component" value="Chromosome"/>
</dbReference>
<dbReference type="EMBL" id="CP018258">
    <property type="protein sequence ID" value="APV43470.1"/>
    <property type="molecule type" value="Genomic_DNA"/>
</dbReference>
<dbReference type="KEGG" id="dfo:Dform_00107"/>
<reference evidence="3" key="1">
    <citation type="submission" date="2016-11" db="EMBL/GenBank/DDBJ databases">
        <title>Dehalogenimonas formicexedens sp. nov., a chlorinated alkane respiring bacterium isolated from contaminated groundwater.</title>
        <authorList>
            <person name="Key T.A."/>
            <person name="Bowman K.S."/>
            <person name="Lee I."/>
            <person name="Chun J."/>
            <person name="Albuquerque L."/>
            <person name="da Costa M.S."/>
            <person name="Rainey F.A."/>
            <person name="Moe W.M."/>
        </authorList>
    </citation>
    <scope>NUCLEOTIDE SEQUENCE [LARGE SCALE GENOMIC DNA]</scope>
    <source>
        <strain evidence="3">NSZ-14</strain>
    </source>
</reference>
<evidence type="ECO:0008006" key="4">
    <source>
        <dbReference type="Google" id="ProtNLM"/>
    </source>
</evidence>
<feature type="signal peptide" evidence="1">
    <location>
        <begin position="1"/>
        <end position="24"/>
    </location>
</feature>
<dbReference type="OrthoDB" id="158442at2"/>
<proteinExistence type="predicted"/>
<feature type="chain" id="PRO_5012003780" description="Lipoprotein" evidence="1">
    <location>
        <begin position="25"/>
        <end position="175"/>
    </location>
</feature>
<evidence type="ECO:0000256" key="1">
    <source>
        <dbReference type="SAM" id="SignalP"/>
    </source>
</evidence>
<accession>A0A1P8F4V6</accession>
<name>A0A1P8F4V6_9CHLR</name>